<dbReference type="Proteomes" id="UP000481583">
    <property type="component" value="Unassembled WGS sequence"/>
</dbReference>
<dbReference type="GO" id="GO:0016829">
    <property type="term" value="F:lyase activity"/>
    <property type="evidence" value="ECO:0007669"/>
    <property type="project" value="UniProtKB-KW"/>
</dbReference>
<dbReference type="AlphaFoldDB" id="A0A6G4UA16"/>
<sequence length="286" mass="29066">MTASLDFSPVAPNSSLDSAGQLLGSITTQLTAQLRAITPPERGRGTGGAEHRPTLVAVAHGSRHPAAVGAVRELVAAVRKQSPGLDVRLGHIELNEPLLADTLAELSGEVVLVPLLFGRGYHVRHDLPEALAAAAPQVHGAVAAPLGPHPLLAAALHARLVEAGWQRSSGDGVVLAAAGSRAPESAADTRGTAALLSERLGGVRVVEAYASGPGPRVEDALRRLRGEGVRNIAVASCFAAPGLFADQVRAAAPGLVSAPLGAHPALARLVLARYHLAVATASRAAA</sequence>
<dbReference type="InterPro" id="IPR002762">
    <property type="entry name" value="CbiX-like"/>
</dbReference>
<accession>A0A6G4UA16</accession>
<dbReference type="CDD" id="cd03416">
    <property type="entry name" value="CbiX_SirB_N"/>
    <property type="match status" value="1"/>
</dbReference>
<organism evidence="3 4">
    <name type="scientific">Streptomyces coryli</name>
    <dbReference type="NCBI Taxonomy" id="1128680"/>
    <lineage>
        <taxon>Bacteria</taxon>
        <taxon>Bacillati</taxon>
        <taxon>Actinomycetota</taxon>
        <taxon>Actinomycetes</taxon>
        <taxon>Kitasatosporales</taxon>
        <taxon>Streptomycetaceae</taxon>
        <taxon>Streptomyces</taxon>
    </lineage>
</organism>
<dbReference type="PANTHER" id="PTHR33542">
    <property type="entry name" value="SIROHYDROCHLORIN FERROCHELATASE, CHLOROPLASTIC"/>
    <property type="match status" value="1"/>
</dbReference>
<evidence type="ECO:0000313" key="3">
    <source>
        <dbReference type="EMBL" id="NGN69069.1"/>
    </source>
</evidence>
<dbReference type="EMBL" id="JAAKZV010000255">
    <property type="protein sequence ID" value="NGN69069.1"/>
    <property type="molecule type" value="Genomic_DNA"/>
</dbReference>
<keyword evidence="1" id="KW-0479">Metal-binding</keyword>
<evidence type="ECO:0000256" key="2">
    <source>
        <dbReference type="ARBA" id="ARBA00023239"/>
    </source>
</evidence>
<keyword evidence="4" id="KW-1185">Reference proteome</keyword>
<proteinExistence type="predicted"/>
<protein>
    <submittedName>
        <fullName evidence="3">Sirohydrochlorin chelatase</fullName>
    </submittedName>
</protein>
<dbReference type="CDD" id="cd03414">
    <property type="entry name" value="CbiX_SirB_C"/>
    <property type="match status" value="1"/>
</dbReference>
<dbReference type="Gene3D" id="3.40.50.1400">
    <property type="match status" value="2"/>
</dbReference>
<dbReference type="InterPro" id="IPR050963">
    <property type="entry name" value="Sirohydro_Cobaltochel/CbiX"/>
</dbReference>
<reference evidence="3 4" key="1">
    <citation type="submission" date="2020-02" db="EMBL/GenBank/DDBJ databases">
        <title>Whole-genome analyses of novel actinobacteria.</title>
        <authorList>
            <person name="Sahin N."/>
        </authorList>
    </citation>
    <scope>NUCLEOTIDE SEQUENCE [LARGE SCALE GENOMIC DNA]</scope>
    <source>
        <strain evidence="3 4">A7024</strain>
    </source>
</reference>
<evidence type="ECO:0000256" key="1">
    <source>
        <dbReference type="ARBA" id="ARBA00022723"/>
    </source>
</evidence>
<name>A0A6G4UA16_9ACTN</name>
<gene>
    <name evidence="3" type="ORF">G5C51_34925</name>
</gene>
<dbReference type="Pfam" id="PF01903">
    <property type="entry name" value="CbiX"/>
    <property type="match status" value="2"/>
</dbReference>
<keyword evidence="2" id="KW-0456">Lyase</keyword>
<comment type="caution">
    <text evidence="3">The sequence shown here is derived from an EMBL/GenBank/DDBJ whole genome shotgun (WGS) entry which is preliminary data.</text>
</comment>
<dbReference type="SUPFAM" id="SSF53800">
    <property type="entry name" value="Chelatase"/>
    <property type="match status" value="1"/>
</dbReference>
<dbReference type="PANTHER" id="PTHR33542:SF5">
    <property type="entry name" value="FERROCHELATASE CHE1"/>
    <property type="match status" value="1"/>
</dbReference>
<evidence type="ECO:0000313" key="4">
    <source>
        <dbReference type="Proteomes" id="UP000481583"/>
    </source>
</evidence>
<dbReference type="RefSeq" id="WP_165243669.1">
    <property type="nucleotide sequence ID" value="NZ_JAAKZV010000255.1"/>
</dbReference>
<dbReference type="GO" id="GO:0046872">
    <property type="term" value="F:metal ion binding"/>
    <property type="evidence" value="ECO:0007669"/>
    <property type="project" value="UniProtKB-KW"/>
</dbReference>